<dbReference type="OrthoDB" id="9804574at2"/>
<comment type="similarity">
    <text evidence="1">Belongs to the UxaA family.</text>
</comment>
<dbReference type="InterPro" id="IPR052172">
    <property type="entry name" value="UxaA_altronate/galactarate_dh"/>
</dbReference>
<evidence type="ECO:0000259" key="4">
    <source>
        <dbReference type="Pfam" id="PF20629"/>
    </source>
</evidence>
<dbReference type="InterPro" id="IPR007392">
    <property type="entry name" value="GD_AH_second"/>
</dbReference>
<dbReference type="AlphaFoldDB" id="A0A073IVV2"/>
<dbReference type="Pfam" id="PF04295">
    <property type="entry name" value="GD_AH_second"/>
    <property type="match status" value="1"/>
</dbReference>
<organism evidence="5 6">
    <name type="scientific">Synergistes jonesii</name>
    <dbReference type="NCBI Taxonomy" id="2754"/>
    <lineage>
        <taxon>Bacteria</taxon>
        <taxon>Thermotogati</taxon>
        <taxon>Synergistota</taxon>
        <taxon>Synergistia</taxon>
        <taxon>Synergistales</taxon>
        <taxon>Synergistaceae</taxon>
        <taxon>Synergistes</taxon>
    </lineage>
</organism>
<dbReference type="Proteomes" id="UP000027665">
    <property type="component" value="Unassembled WGS sequence"/>
</dbReference>
<keyword evidence="5" id="KW-0378">Hydrolase</keyword>
<gene>
    <name evidence="5" type="ORF">EH55_01925</name>
</gene>
<accession>A0A073IVV2</accession>
<dbReference type="GO" id="GO:0019698">
    <property type="term" value="P:D-galacturonate catabolic process"/>
    <property type="evidence" value="ECO:0007669"/>
    <property type="project" value="TreeGrafter"/>
</dbReference>
<dbReference type="PANTHER" id="PTHR30536">
    <property type="entry name" value="ALTRONATE/GALACTARATE DEHYDRATASE"/>
    <property type="match status" value="1"/>
</dbReference>
<evidence type="ECO:0000313" key="5">
    <source>
        <dbReference type="EMBL" id="KEJ93556.1"/>
    </source>
</evidence>
<protein>
    <submittedName>
        <fullName evidence="5">Altronate hydrolase</fullName>
    </submittedName>
</protein>
<dbReference type="eggNOG" id="COG2721">
    <property type="taxonomic scope" value="Bacteria"/>
</dbReference>
<proteinExistence type="inferred from homology"/>
<comment type="caution">
    <text evidence="5">The sequence shown here is derived from an EMBL/GenBank/DDBJ whole genome shotgun (WGS) entry which is preliminary data.</text>
</comment>
<evidence type="ECO:0000256" key="1">
    <source>
        <dbReference type="ARBA" id="ARBA00010986"/>
    </source>
</evidence>
<dbReference type="InterPro" id="IPR048332">
    <property type="entry name" value="GD_AH_C"/>
</dbReference>
<evidence type="ECO:0000313" key="6">
    <source>
        <dbReference type="Proteomes" id="UP000027665"/>
    </source>
</evidence>
<feature type="domain" description="D-galactarate/Altronate dehydratase C-terminal" evidence="4">
    <location>
        <begin position="143"/>
        <end position="380"/>
    </location>
</feature>
<feature type="domain" description="D-galactarate/Altronate dehydratase second" evidence="3">
    <location>
        <begin position="8"/>
        <end position="129"/>
    </location>
</feature>
<dbReference type="Pfam" id="PF20629">
    <property type="entry name" value="GD_AH_C"/>
    <property type="match status" value="1"/>
</dbReference>
<sequence>MSVMNFEGFRRPDGSVGIRNKVLIVAVDECCDGISREIAKNFTNTVVLTNWYTCMLGGNEETFNQMVEVSKTPNVAGVVVVAMGCGSILPSQITELVRATGRPAEELCCIKLGGTRKCIAEGIEKVKKIERYIDSLVKEEFPMSKLVIGIKCGGSDTSSGLASNPSVGRAADKLVDMGAICIAGELFELQGCEDILDRRAVSPDVAAKINTLINNERRRWSVKGADVETMSVGNCIGGLTTIEEKSLGALHKTGSRPIVDVLQINNSFIDKPSKPGFYLSEATMLCGGAGINYASLGAHIVLWTSGAAGFNNSIVPVIRVSGNKELFNEDMDVDASGILEGTHGINEVAEDIVEKVRRVASGEFTAIEGVGDSTMTLYQKDVRVENLLGLHCVK</sequence>
<dbReference type="EMBL" id="JMKI01000002">
    <property type="protein sequence ID" value="KEJ93556.1"/>
    <property type="molecule type" value="Genomic_DNA"/>
</dbReference>
<evidence type="ECO:0000256" key="2">
    <source>
        <dbReference type="ARBA" id="ARBA00023239"/>
    </source>
</evidence>
<dbReference type="GO" id="GO:0016829">
    <property type="term" value="F:lyase activity"/>
    <property type="evidence" value="ECO:0007669"/>
    <property type="project" value="UniProtKB-KW"/>
</dbReference>
<dbReference type="GO" id="GO:0016787">
    <property type="term" value="F:hydrolase activity"/>
    <property type="evidence" value="ECO:0007669"/>
    <property type="project" value="UniProtKB-KW"/>
</dbReference>
<reference evidence="5 6" key="1">
    <citation type="submission" date="2014-04" db="EMBL/GenBank/DDBJ databases">
        <title>Draft Genome Sequence of Synergistes jonesii.</title>
        <authorList>
            <person name="Coil D.A."/>
            <person name="Eisen J.A."/>
            <person name="Holland-Moritz H.E."/>
        </authorList>
    </citation>
    <scope>NUCLEOTIDE SEQUENCE [LARGE SCALE GENOMIC DNA]</scope>
    <source>
        <strain evidence="5 6">78-1</strain>
    </source>
</reference>
<evidence type="ECO:0000259" key="3">
    <source>
        <dbReference type="Pfam" id="PF04295"/>
    </source>
</evidence>
<keyword evidence="6" id="KW-1185">Reference proteome</keyword>
<keyword evidence="2" id="KW-0456">Lyase</keyword>
<name>A0A073IVV2_9BACT</name>
<dbReference type="PANTHER" id="PTHR30536:SF5">
    <property type="entry name" value="ALTRONATE DEHYDRATASE"/>
    <property type="match status" value="1"/>
</dbReference>
<dbReference type="STRING" id="2754.EH55_01925"/>